<dbReference type="Pfam" id="PF20067">
    <property type="entry name" value="SSL_N"/>
    <property type="match status" value="1"/>
</dbReference>
<protein>
    <submittedName>
        <fullName evidence="8">Strictosidine synthase</fullName>
    </submittedName>
</protein>
<dbReference type="PANTHER" id="PTHR10426">
    <property type="entry name" value="STRICTOSIDINE SYNTHASE-RELATED"/>
    <property type="match status" value="1"/>
</dbReference>
<organism evidence="8 9">
    <name type="scientific">Macleaya cordata</name>
    <name type="common">Five-seeded plume-poppy</name>
    <name type="synonym">Bocconia cordata</name>
    <dbReference type="NCBI Taxonomy" id="56857"/>
    <lineage>
        <taxon>Eukaryota</taxon>
        <taxon>Viridiplantae</taxon>
        <taxon>Streptophyta</taxon>
        <taxon>Embryophyta</taxon>
        <taxon>Tracheophyta</taxon>
        <taxon>Spermatophyta</taxon>
        <taxon>Magnoliopsida</taxon>
        <taxon>Ranunculales</taxon>
        <taxon>Papaveraceae</taxon>
        <taxon>Papaveroideae</taxon>
        <taxon>Macleaya</taxon>
    </lineage>
</organism>
<accession>A0A200PXX2</accession>
<gene>
    <name evidence="8" type="ORF">BVC80_8797g22</name>
</gene>
<sequence>MAESKKLSSSSTTTTNRTNLWAGLLFLVVVPVVVAVVLYRVDEFDAASLPEFSLSWASVTVSKHNSRLLNVSERVGDGLLPGPEDLAYDAESGFIYTGCDDGWIKRVKLNTDESGGADHVKVENWVYVGGRPLGLAFGPDKQLVVAESVKGLMKVTREGEVQLLTDEADGLKFRLTDGVDVAEDGVIYFTDASYKYNLTEHLLDILEGRPYGRLMSFDPATNTTQVLVRDLYFANGVTLSPQNDFLIFCETLLRRCSKYQIRGEKKGSVDIFVDNLPGFPDNIRYDRDGQYWIALATGKSLSWDAIMRYPLVRKTIAMLARVVKLPLMQGDGGMIAVDLKGQVMALYTDPDLSSVTGGFKIGDHLYYGSLVETYISRLDLTQHAATSRASS</sequence>
<dbReference type="Proteomes" id="UP000195402">
    <property type="component" value="Unassembled WGS sequence"/>
</dbReference>
<name>A0A200PXX2_MACCD</name>
<feature type="domain" description="Strictosidine synthase conserved region" evidence="7">
    <location>
        <begin position="177"/>
        <end position="263"/>
    </location>
</feature>
<reference evidence="8 9" key="1">
    <citation type="journal article" date="2017" name="Mol. Plant">
        <title>The Genome of Medicinal Plant Macleaya cordata Provides New Insights into Benzylisoquinoline Alkaloids Metabolism.</title>
        <authorList>
            <person name="Liu X."/>
            <person name="Liu Y."/>
            <person name="Huang P."/>
            <person name="Ma Y."/>
            <person name="Qing Z."/>
            <person name="Tang Q."/>
            <person name="Cao H."/>
            <person name="Cheng P."/>
            <person name="Zheng Y."/>
            <person name="Yuan Z."/>
            <person name="Zhou Y."/>
            <person name="Liu J."/>
            <person name="Tang Z."/>
            <person name="Zhuo Y."/>
            <person name="Zhang Y."/>
            <person name="Yu L."/>
            <person name="Huang J."/>
            <person name="Yang P."/>
            <person name="Peng Q."/>
            <person name="Zhang J."/>
            <person name="Jiang W."/>
            <person name="Zhang Z."/>
            <person name="Lin K."/>
            <person name="Ro D.K."/>
            <person name="Chen X."/>
            <person name="Xiong X."/>
            <person name="Shang Y."/>
            <person name="Huang S."/>
            <person name="Zeng J."/>
        </authorList>
    </citation>
    <scope>NUCLEOTIDE SEQUENCE [LARGE SCALE GENOMIC DNA]</scope>
    <source>
        <strain evidence="9">cv. BLH2017</strain>
        <tissue evidence="8">Root</tissue>
    </source>
</reference>
<dbReference type="InterPro" id="IPR011042">
    <property type="entry name" value="6-blade_b-propeller_TolB-like"/>
</dbReference>
<evidence type="ECO:0000313" key="9">
    <source>
        <dbReference type="Proteomes" id="UP000195402"/>
    </source>
</evidence>
<keyword evidence="4" id="KW-0926">Vacuole</keyword>
<dbReference type="GO" id="GO:0005773">
    <property type="term" value="C:vacuole"/>
    <property type="evidence" value="ECO:0007669"/>
    <property type="project" value="UniProtKB-SubCell"/>
</dbReference>
<dbReference type="OMA" id="QWDLLMK"/>
<comment type="similarity">
    <text evidence="2">Belongs to the strictosidine synthase family.</text>
</comment>
<evidence type="ECO:0000256" key="4">
    <source>
        <dbReference type="ARBA" id="ARBA00022554"/>
    </source>
</evidence>
<comment type="subcellular location">
    <subcellularLocation>
        <location evidence="1">Vacuole</location>
    </subcellularLocation>
</comment>
<dbReference type="PANTHER" id="PTHR10426:SF88">
    <property type="entry name" value="ADIPOCYTE PLASMA MEMBRANE-ASSOCIATED PROTEIN HEMOMUCIN-RELATED"/>
    <property type="match status" value="1"/>
</dbReference>
<keyword evidence="5" id="KW-0325">Glycoprotein</keyword>
<evidence type="ECO:0000256" key="1">
    <source>
        <dbReference type="ARBA" id="ARBA00004116"/>
    </source>
</evidence>
<dbReference type="InterPro" id="IPR018119">
    <property type="entry name" value="Strictosidine_synth_cons-reg"/>
</dbReference>
<dbReference type="SUPFAM" id="SSF63829">
    <property type="entry name" value="Calcium-dependent phosphotriesterase"/>
    <property type="match status" value="1"/>
</dbReference>
<comment type="caution">
    <text evidence="8">The sequence shown here is derived from an EMBL/GenBank/DDBJ whole genome shotgun (WGS) entry which is preliminary data.</text>
</comment>
<feature type="transmembrane region" description="Helical" evidence="6">
    <location>
        <begin position="20"/>
        <end position="39"/>
    </location>
</feature>
<dbReference type="AlphaFoldDB" id="A0A200PXX2"/>
<keyword evidence="3" id="KW-0597">Phosphoprotein</keyword>
<evidence type="ECO:0000256" key="2">
    <source>
        <dbReference type="ARBA" id="ARBA00009191"/>
    </source>
</evidence>
<dbReference type="FunCoup" id="A0A200PXX2">
    <property type="interactions" value="701"/>
</dbReference>
<keyword evidence="6" id="KW-0472">Membrane</keyword>
<evidence type="ECO:0000256" key="6">
    <source>
        <dbReference type="SAM" id="Phobius"/>
    </source>
</evidence>
<dbReference type="GO" id="GO:0016787">
    <property type="term" value="F:hydrolase activity"/>
    <property type="evidence" value="ECO:0007669"/>
    <property type="project" value="TreeGrafter"/>
</dbReference>
<dbReference type="InParanoid" id="A0A200PXX2"/>
<keyword evidence="6" id="KW-0812">Transmembrane</keyword>
<dbReference type="Pfam" id="PF03088">
    <property type="entry name" value="Str_synth"/>
    <property type="match status" value="1"/>
</dbReference>
<dbReference type="STRING" id="56857.A0A200PXX2"/>
<keyword evidence="6" id="KW-1133">Transmembrane helix</keyword>
<keyword evidence="9" id="KW-1185">Reference proteome</keyword>
<evidence type="ECO:0000259" key="7">
    <source>
        <dbReference type="Pfam" id="PF03088"/>
    </source>
</evidence>
<evidence type="ECO:0000313" key="8">
    <source>
        <dbReference type="EMBL" id="OVA03005.1"/>
    </source>
</evidence>
<dbReference type="Gene3D" id="2.120.10.30">
    <property type="entry name" value="TolB, C-terminal domain"/>
    <property type="match status" value="1"/>
</dbReference>
<dbReference type="GO" id="GO:0012505">
    <property type="term" value="C:endomembrane system"/>
    <property type="evidence" value="ECO:0007669"/>
    <property type="project" value="TreeGrafter"/>
</dbReference>
<evidence type="ECO:0000256" key="3">
    <source>
        <dbReference type="ARBA" id="ARBA00022553"/>
    </source>
</evidence>
<dbReference type="OrthoDB" id="5307922at2759"/>
<dbReference type="EMBL" id="MVGT01003932">
    <property type="protein sequence ID" value="OVA03005.1"/>
    <property type="molecule type" value="Genomic_DNA"/>
</dbReference>
<evidence type="ECO:0000256" key="5">
    <source>
        <dbReference type="ARBA" id="ARBA00023180"/>
    </source>
</evidence>
<proteinExistence type="inferred from homology"/>